<keyword evidence="1" id="KW-0812">Transmembrane</keyword>
<proteinExistence type="predicted"/>
<dbReference type="EMBL" id="CAXLJM020000027">
    <property type="protein sequence ID" value="CAL8095617.1"/>
    <property type="molecule type" value="Genomic_DNA"/>
</dbReference>
<keyword evidence="1" id="KW-1133">Transmembrane helix</keyword>
<feature type="transmembrane region" description="Helical" evidence="1">
    <location>
        <begin position="236"/>
        <end position="254"/>
    </location>
</feature>
<evidence type="ECO:0000313" key="3">
    <source>
        <dbReference type="Proteomes" id="UP001642540"/>
    </source>
</evidence>
<protein>
    <submittedName>
        <fullName evidence="2">Uncharacterized protein</fullName>
    </submittedName>
</protein>
<accession>A0ABP1QBM9</accession>
<comment type="caution">
    <text evidence="2">The sequence shown here is derived from an EMBL/GenBank/DDBJ whole genome shotgun (WGS) entry which is preliminary data.</text>
</comment>
<evidence type="ECO:0000313" key="2">
    <source>
        <dbReference type="EMBL" id="CAL8095617.1"/>
    </source>
</evidence>
<dbReference type="Proteomes" id="UP001642540">
    <property type="component" value="Unassembled WGS sequence"/>
</dbReference>
<organism evidence="2 3">
    <name type="scientific">Orchesella dallaii</name>
    <dbReference type="NCBI Taxonomy" id="48710"/>
    <lineage>
        <taxon>Eukaryota</taxon>
        <taxon>Metazoa</taxon>
        <taxon>Ecdysozoa</taxon>
        <taxon>Arthropoda</taxon>
        <taxon>Hexapoda</taxon>
        <taxon>Collembola</taxon>
        <taxon>Entomobryomorpha</taxon>
        <taxon>Entomobryoidea</taxon>
        <taxon>Orchesellidae</taxon>
        <taxon>Orchesellinae</taxon>
        <taxon>Orchesella</taxon>
    </lineage>
</organism>
<evidence type="ECO:0000256" key="1">
    <source>
        <dbReference type="SAM" id="Phobius"/>
    </source>
</evidence>
<feature type="transmembrane region" description="Helical" evidence="1">
    <location>
        <begin position="203"/>
        <end position="221"/>
    </location>
</feature>
<sequence>MTTCRNSTVSETACNNNCIPEFDDLGLPLLPEVPTIPLCLHIPWTDGWYTHWTEFNKRAKDFHQAMIDFNWRVLEWYSLKSKQLDRFGTRHPYIAGTVISGGRMTIIYAKTINDGEVICEIKKCLPNAVKEHVKQLERKAYKLCLTGKVFLFDCNRVVVIDYDKDSEKTAYRNCLKFTLYRRNEKININEAVTRVYGGLKHSFIIGGVGGLVVGLLTGYFGRPPIYARRLYTNYNLVWLVIKRSFLSSILYTIVERILLLKFPKPQKYLLSGSAGVICGSALGLLGKSNHIYECDFETTICGASEYGIFAFLCNAFLKNQSAKGTVGCDTESY</sequence>
<gene>
    <name evidence="2" type="ORF">ODALV1_LOCUS9137</name>
</gene>
<keyword evidence="1" id="KW-0472">Membrane</keyword>
<reference evidence="2 3" key="1">
    <citation type="submission" date="2024-08" db="EMBL/GenBank/DDBJ databases">
        <authorList>
            <person name="Cucini C."/>
            <person name="Frati F."/>
        </authorList>
    </citation>
    <scope>NUCLEOTIDE SEQUENCE [LARGE SCALE GENOMIC DNA]</scope>
</reference>
<name>A0ABP1QBM9_9HEXA</name>
<keyword evidence="3" id="KW-1185">Reference proteome</keyword>